<reference evidence="1 2" key="1">
    <citation type="submission" date="2016-01" db="EMBL/GenBank/DDBJ databases">
        <authorList>
            <person name="Oliw E.H."/>
        </authorList>
    </citation>
    <scope>NUCLEOTIDE SEQUENCE [LARGE SCALE GENOMIC DNA]</scope>
    <source>
        <strain evidence="1 2">Zutra 3-1</strain>
    </source>
</reference>
<proteinExistence type="predicted"/>
<gene>
    <name evidence="1" type="ORF">AGR7C_Lc100116</name>
</gene>
<sequence length="85" mass="9208">MWCGLKLGLPSPLSAKRDGNYSASGTYAEDVRFRPEAPNLSSPLIARHEPAFFAGAPGTAYVHSTFSCVVQRGEEPCPHIPEEFS</sequence>
<dbReference type="EMBL" id="FBWG01000028">
    <property type="protein sequence ID" value="CUX41311.1"/>
    <property type="molecule type" value="Genomic_DNA"/>
</dbReference>
<name>A0A1S7QS37_9HYPH</name>
<protein>
    <submittedName>
        <fullName evidence="1">Uncharacterized protein</fullName>
    </submittedName>
</protein>
<evidence type="ECO:0000313" key="2">
    <source>
        <dbReference type="Proteomes" id="UP000191987"/>
    </source>
</evidence>
<dbReference type="AlphaFoldDB" id="A0A1S7QS37"/>
<evidence type="ECO:0000313" key="1">
    <source>
        <dbReference type="EMBL" id="CUX41311.1"/>
    </source>
</evidence>
<accession>A0A1S7QS37</accession>
<organism evidence="1 2">
    <name type="scientific">Agrobacterium deltaense Zutra 3/1</name>
    <dbReference type="NCBI Taxonomy" id="1183427"/>
    <lineage>
        <taxon>Bacteria</taxon>
        <taxon>Pseudomonadati</taxon>
        <taxon>Pseudomonadota</taxon>
        <taxon>Alphaproteobacteria</taxon>
        <taxon>Hyphomicrobiales</taxon>
        <taxon>Rhizobiaceae</taxon>
        <taxon>Rhizobium/Agrobacterium group</taxon>
        <taxon>Agrobacterium</taxon>
    </lineage>
</organism>
<dbReference type="Proteomes" id="UP000191987">
    <property type="component" value="Unassembled WGS sequence"/>
</dbReference>